<keyword evidence="3" id="KW-1185">Reference proteome</keyword>
<feature type="region of interest" description="Disordered" evidence="1">
    <location>
        <begin position="148"/>
        <end position="200"/>
    </location>
</feature>
<name>A0AAD2CIH1_9STRA</name>
<evidence type="ECO:0000313" key="3">
    <source>
        <dbReference type="Proteomes" id="UP001295423"/>
    </source>
</evidence>
<proteinExistence type="predicted"/>
<dbReference type="AlphaFoldDB" id="A0AAD2CIH1"/>
<protein>
    <submittedName>
        <fullName evidence="2">Uncharacterized protein</fullName>
    </submittedName>
</protein>
<dbReference type="Proteomes" id="UP001295423">
    <property type="component" value="Unassembled WGS sequence"/>
</dbReference>
<dbReference type="EMBL" id="CAKOGP040000224">
    <property type="protein sequence ID" value="CAJ1932499.1"/>
    <property type="molecule type" value="Genomic_DNA"/>
</dbReference>
<organism evidence="2 3">
    <name type="scientific">Cylindrotheca closterium</name>
    <dbReference type="NCBI Taxonomy" id="2856"/>
    <lineage>
        <taxon>Eukaryota</taxon>
        <taxon>Sar</taxon>
        <taxon>Stramenopiles</taxon>
        <taxon>Ochrophyta</taxon>
        <taxon>Bacillariophyta</taxon>
        <taxon>Bacillariophyceae</taxon>
        <taxon>Bacillariophycidae</taxon>
        <taxon>Bacillariales</taxon>
        <taxon>Bacillariaceae</taxon>
        <taxon>Cylindrotheca</taxon>
    </lineage>
</organism>
<evidence type="ECO:0000313" key="2">
    <source>
        <dbReference type="EMBL" id="CAJ1932499.1"/>
    </source>
</evidence>
<accession>A0AAD2CIH1</accession>
<comment type="caution">
    <text evidence="2">The sequence shown here is derived from an EMBL/GenBank/DDBJ whole genome shotgun (WGS) entry which is preliminary data.</text>
</comment>
<sequence>MNARTKAIERRVKFLPENDTVWKISNLEEYTEEEILNSWYTQPEFKKITRRSYNHALRWESGETSMPDSFHRGLEVFTMEGEEIITASIEQCIDAVMDEQEAQWDKDIDDFDRLAAVSKEVSRFSTAYALELARADEDEAQRMYTRMEQKIKSKGSKLDSSDHTSICSDLSHPEADSVHSRGSLSESIENRRGTKTRSKRLTKALKLSKNKFPCRTSRTAC</sequence>
<feature type="compositionally biased region" description="Basic and acidic residues" evidence="1">
    <location>
        <begin position="148"/>
        <end position="162"/>
    </location>
</feature>
<reference evidence="2" key="1">
    <citation type="submission" date="2023-08" db="EMBL/GenBank/DDBJ databases">
        <authorList>
            <person name="Audoor S."/>
            <person name="Bilcke G."/>
        </authorList>
    </citation>
    <scope>NUCLEOTIDE SEQUENCE</scope>
</reference>
<gene>
    <name evidence="2" type="ORF">CYCCA115_LOCUS2867</name>
</gene>
<evidence type="ECO:0000256" key="1">
    <source>
        <dbReference type="SAM" id="MobiDB-lite"/>
    </source>
</evidence>